<evidence type="ECO:0000256" key="1">
    <source>
        <dbReference type="ARBA" id="ARBA00022729"/>
    </source>
</evidence>
<dbReference type="SMART" id="SM00869">
    <property type="entry name" value="Autotransporter"/>
    <property type="match status" value="1"/>
</dbReference>
<proteinExistence type="predicted"/>
<dbReference type="InterPro" id="IPR012332">
    <property type="entry name" value="Autotransporter_pectin_lyase_C"/>
</dbReference>
<dbReference type="RefSeq" id="WP_066815727.1">
    <property type="nucleotide sequence ID" value="NZ_CP012661.1"/>
</dbReference>
<reference evidence="3 4" key="1">
    <citation type="submission" date="2015-09" db="EMBL/GenBank/DDBJ databases">
        <title>Complete genome sequence of Defluviimonas alba cai42t isolated from an oilfield in Xinjiang.</title>
        <authorList>
            <person name="Geng S."/>
            <person name="Pan X."/>
            <person name="Wu X."/>
        </authorList>
    </citation>
    <scope>NUCLEOTIDE SEQUENCE [LARGE SCALE GENOMIC DNA]</scope>
    <source>
        <strain evidence="4">cai42</strain>
    </source>
</reference>
<dbReference type="Gene3D" id="2.40.128.130">
    <property type="entry name" value="Autotransporter beta-domain"/>
    <property type="match status" value="1"/>
</dbReference>
<dbReference type="InterPro" id="IPR005135">
    <property type="entry name" value="Endo/exonuclease/phosphatase"/>
</dbReference>
<dbReference type="Proteomes" id="UP000076128">
    <property type="component" value="Chromosome"/>
</dbReference>
<dbReference type="SUPFAM" id="SSF56219">
    <property type="entry name" value="DNase I-like"/>
    <property type="match status" value="1"/>
</dbReference>
<dbReference type="Gene3D" id="2.160.20.20">
    <property type="match status" value="1"/>
</dbReference>
<dbReference type="Pfam" id="PF12951">
    <property type="entry name" value="PATR"/>
    <property type="match status" value="1"/>
</dbReference>
<dbReference type="Pfam" id="PF03372">
    <property type="entry name" value="Exo_endo_phos"/>
    <property type="match status" value="1"/>
</dbReference>
<dbReference type="NCBIfam" id="TIGR01414">
    <property type="entry name" value="autotrans_barl"/>
    <property type="match status" value="1"/>
</dbReference>
<sequence length="1062" mass="111662">MSNPISPKRRTCFRPLSSVRALLLCGAAAVGLLPGLGHAETDGTLRVLTFNTWVDQFRNNLDAIAPLFVNGGYDIIAFQELNSTAYLSGLQQRLRDAGMGEYTYIKQGDTGILTRVPGTLGTNTLGDSVAYVKTAASGGIPETVFGSIHLDYRDTSTTRLNEIAGITTWAKSTNRPVVIVGDFNAADVSERGLHRASQQKLILQNYLQSNNAFYGKLLEQYAVDPAAMTKFIADNKGKRLALADIPDDLFADEMYPVADNIPVSMNKLKRDFILLQTDAERELFAPHELADGKTTWTSVEEDATNTWPSWDRSTIDHFLASRPFGKWWKIVDEAEDEYTGVLDQTDVTSTGKAFSDHELVAHDLAWVGPKLEYYTPAGGAEETRLVWSEEATVFAANDGEFYLTRNNMRSDVYLGQVSDANGKPILDWLTEEEKKTLLDCTSTDARLQSAIADYCIDDHSFIAETLVADGGTVRVDEDAALGNSGATLRLNDGGLAVSGTAMTSLNREVSLEGTGGWLDIRDADATVFALKEISGEGALDKRGDGTLVLEADNTYTGATQISKGLLVVNGSIASSQMVTVGNGAAIGGSGTVGSLTLGSGATLAAGNSIGTLDIDGDLTFAAGSSFEIEVNAEGDSDVVNATGNISIAGGSAFALAAPGNYKPFTDYTVLTAGGTVSGQFDSVTSSLAFLDASLSYSTKDVSLTLARNDTAFDQIAQTANRRATAGGVESLGYGSALYDEVVMLDAATADAAFDDLSGELHAATLTTLAEQGNTLRGVALGQMHAFAGGDKAQFWMQTYGGNSEAEGSDLHQLNSSSFGTLVGVNGMLDNGWTYGAMVGYGQAKARLSGAEGKADTQDVNFGLFGGRAFGAAHVTAGLTWTNSQIDSTRGVAFGGFADTLTADYSANTTQVFAELAYDLQMGSTVLQPYAGIAHITVKTDGTREDGGIAALDISGNDYDATVADLGLRAGTLLAKSGTPVRLSGELGWQHVLDADAAKADMAFAGGSSFGVNGAGLPEDLVRLNLSVAAELTPQTTLQLGYTGSFGDAGEASSLGATLRVKF</sequence>
<keyword evidence="1" id="KW-0732">Signal</keyword>
<dbReference type="GO" id="GO:0019867">
    <property type="term" value="C:outer membrane"/>
    <property type="evidence" value="ECO:0007669"/>
    <property type="project" value="InterPro"/>
</dbReference>
<dbReference type="KEGG" id="daa:AKL17_3744"/>
<evidence type="ECO:0000313" key="3">
    <source>
        <dbReference type="EMBL" id="AMY70967.1"/>
    </source>
</evidence>
<dbReference type="AlphaFoldDB" id="A0A159Z6J1"/>
<dbReference type="PATRIC" id="fig|1335048.3.peg.3882"/>
<protein>
    <submittedName>
        <fullName evidence="3">Outer membrane autotransporter barrel domain protein</fullName>
    </submittedName>
</protein>
<dbReference type="InterPro" id="IPR006315">
    <property type="entry name" value="OM_autotransptr_brl_dom"/>
</dbReference>
<dbReference type="InterPro" id="IPR013425">
    <property type="entry name" value="Autotrns_rpt"/>
</dbReference>
<keyword evidence="4" id="KW-1185">Reference proteome</keyword>
<dbReference type="STRING" id="1335048.AKL17_3744"/>
<dbReference type="InterPro" id="IPR005546">
    <property type="entry name" value="Autotransporte_beta"/>
</dbReference>
<dbReference type="PROSITE" id="PS51208">
    <property type="entry name" value="AUTOTRANSPORTER"/>
    <property type="match status" value="1"/>
</dbReference>
<dbReference type="InterPro" id="IPR036709">
    <property type="entry name" value="Autotransporte_beta_dom_sf"/>
</dbReference>
<dbReference type="SUPFAM" id="SSF51126">
    <property type="entry name" value="Pectin lyase-like"/>
    <property type="match status" value="1"/>
</dbReference>
<dbReference type="NCBIfam" id="TIGR02601">
    <property type="entry name" value="autotrns_rpt"/>
    <property type="match status" value="1"/>
</dbReference>
<dbReference type="GO" id="GO:0003824">
    <property type="term" value="F:catalytic activity"/>
    <property type="evidence" value="ECO:0007669"/>
    <property type="project" value="InterPro"/>
</dbReference>
<organism evidence="3 4">
    <name type="scientific">Frigidibacter mobilis</name>
    <dbReference type="NCBI Taxonomy" id="1335048"/>
    <lineage>
        <taxon>Bacteria</taxon>
        <taxon>Pseudomonadati</taxon>
        <taxon>Pseudomonadota</taxon>
        <taxon>Alphaproteobacteria</taxon>
        <taxon>Rhodobacterales</taxon>
        <taxon>Paracoccaceae</taxon>
        <taxon>Frigidibacter</taxon>
    </lineage>
</organism>
<dbReference type="EMBL" id="CP012661">
    <property type="protein sequence ID" value="AMY70967.1"/>
    <property type="molecule type" value="Genomic_DNA"/>
</dbReference>
<evidence type="ECO:0000259" key="2">
    <source>
        <dbReference type="PROSITE" id="PS51208"/>
    </source>
</evidence>
<dbReference type="SUPFAM" id="SSF103515">
    <property type="entry name" value="Autotransporter"/>
    <property type="match status" value="1"/>
</dbReference>
<dbReference type="Gene3D" id="3.60.10.10">
    <property type="entry name" value="Endonuclease/exonuclease/phosphatase"/>
    <property type="match status" value="1"/>
</dbReference>
<accession>A0A159Z6J1</accession>
<dbReference type="InterPro" id="IPR036691">
    <property type="entry name" value="Endo/exonu/phosph_ase_sf"/>
</dbReference>
<dbReference type="Pfam" id="PF03797">
    <property type="entry name" value="Autotransporter"/>
    <property type="match status" value="1"/>
</dbReference>
<dbReference type="OrthoDB" id="9804931at2"/>
<feature type="domain" description="Autotransporter" evidence="2">
    <location>
        <begin position="787"/>
        <end position="1062"/>
    </location>
</feature>
<gene>
    <name evidence="3" type="ORF">AKL17_3744</name>
</gene>
<name>A0A159Z6J1_9RHOB</name>
<evidence type="ECO:0000313" key="4">
    <source>
        <dbReference type="Proteomes" id="UP000076128"/>
    </source>
</evidence>
<dbReference type="InterPro" id="IPR011050">
    <property type="entry name" value="Pectin_lyase_fold/virulence"/>
</dbReference>